<keyword evidence="8" id="KW-0723">Serine/threonine-protein kinase</keyword>
<dbReference type="InterPro" id="IPR002372">
    <property type="entry name" value="PQQ_rpt_dom"/>
</dbReference>
<dbReference type="EMBL" id="BMVU01000039">
    <property type="protein sequence ID" value="GGX98474.1"/>
    <property type="molecule type" value="Genomic_DNA"/>
</dbReference>
<dbReference type="CDD" id="cd14014">
    <property type="entry name" value="STKc_PknB_like"/>
    <property type="match status" value="1"/>
</dbReference>
<keyword evidence="2 5" id="KW-0547">Nucleotide-binding</keyword>
<dbReference type="PROSITE" id="PS00107">
    <property type="entry name" value="PROTEIN_KINASE_ATP"/>
    <property type="match status" value="1"/>
</dbReference>
<evidence type="ECO:0000259" key="7">
    <source>
        <dbReference type="PROSITE" id="PS50011"/>
    </source>
</evidence>
<evidence type="ECO:0000256" key="4">
    <source>
        <dbReference type="ARBA" id="ARBA00022840"/>
    </source>
</evidence>
<dbReference type="AlphaFoldDB" id="A0A918NV97"/>
<proteinExistence type="predicted"/>
<dbReference type="SUPFAM" id="SSF56112">
    <property type="entry name" value="Protein kinase-like (PK-like)"/>
    <property type="match status" value="1"/>
</dbReference>
<dbReference type="InterPro" id="IPR008271">
    <property type="entry name" value="Ser/Thr_kinase_AS"/>
</dbReference>
<feature type="region of interest" description="Disordered" evidence="6">
    <location>
        <begin position="275"/>
        <end position="360"/>
    </location>
</feature>
<dbReference type="Gene3D" id="3.30.200.20">
    <property type="entry name" value="Phosphorylase Kinase, domain 1"/>
    <property type="match status" value="1"/>
</dbReference>
<dbReference type="GO" id="GO:0004674">
    <property type="term" value="F:protein serine/threonine kinase activity"/>
    <property type="evidence" value="ECO:0007669"/>
    <property type="project" value="UniProtKB-KW"/>
</dbReference>
<keyword evidence="9" id="KW-1185">Reference proteome</keyword>
<dbReference type="InterPro" id="IPR017441">
    <property type="entry name" value="Protein_kinase_ATP_BS"/>
</dbReference>
<dbReference type="Pfam" id="PF13360">
    <property type="entry name" value="PQQ_2"/>
    <property type="match status" value="2"/>
</dbReference>
<sequence>MPPLHGFGPGQEAEHPEYAGRYRLESCLGAGGMGVVHLATSASGLRLAIKVVHAKYASDPEFRARFRQEVNAARRVSGAFTAPVVDADPDAELPWMATLFIPGPTLYEQVKRNGALQPDEVRGLGAGLAEALRDIHRAGVVHRDLKPSNVLLASDGPKVIDFGISRPSDSELHTETGKLIGSPPFMAPEQFQRPREVGPAADVFAMGAVLAHAARGRGPFDSDSPYIVAYQVVHDEPDLEGVPDDLVPLVQRCLAKDPAERPTAAEVTEILRHPVPGLPFHVPGRRRVPEEEHTEGGTARSDGGPAPVPGPYGPPARTAGPAVRRPEEEPGGEPAGGAAQEEHGDGPAAGSPARTTAASVRGALRRRVPAVLGGALALAVMGGVGVWALSAEEPPSRTAAARTGTGPSGASKSWAASLGDGPPPWCAAGPDDALYCSVTGVTAVRLDPADGRIVWENRGKDGSSDGADGTVVSDAPLSSGGLLHVTVGGRLKALDPRTGKVRWDLDVSAYASVAHSADTTLLVGAGGSVRALDSATGERRWDAAVGGLGTQWIGGTGGTGGAGGSGTFYAVTPDDDGSASDVSAVSEETGEVLWTERAEGNLVPFAAPDGALYSLSLNLSQTADAVVRLDTRERRVRRVPLAIGLDGAQAAESGGIVYVSGTGGALVAVDTRADAAGADRELWRLQTSVATPSRPAVSGGTVHLLAPDGRLLAADARTGKPLGQTRPRLGGSTDTLVAALPAPVVRDGRVYGSAPDGSVFAVDAGAPDTW</sequence>
<keyword evidence="1" id="KW-0808">Transferase</keyword>
<feature type="region of interest" description="Disordered" evidence="6">
    <location>
        <begin position="397"/>
        <end position="416"/>
    </location>
</feature>
<name>A0A918NV97_9ACTN</name>
<dbReference type="Gene3D" id="2.130.10.10">
    <property type="entry name" value="YVTN repeat-like/Quinoprotein amine dehydrogenase"/>
    <property type="match status" value="1"/>
</dbReference>
<keyword evidence="3 8" id="KW-0418">Kinase</keyword>
<protein>
    <submittedName>
        <fullName evidence="8">Serine/threonine protein kinase</fullName>
    </submittedName>
</protein>
<gene>
    <name evidence="8" type="ORF">GCM10010358_60250</name>
</gene>
<organism evidence="8 9">
    <name type="scientific">Streptomyces minutiscleroticus</name>
    <dbReference type="NCBI Taxonomy" id="68238"/>
    <lineage>
        <taxon>Bacteria</taxon>
        <taxon>Bacillati</taxon>
        <taxon>Actinomycetota</taxon>
        <taxon>Actinomycetes</taxon>
        <taxon>Kitasatosporales</taxon>
        <taxon>Streptomycetaceae</taxon>
        <taxon>Streptomyces</taxon>
    </lineage>
</organism>
<dbReference type="RefSeq" id="WP_190193484.1">
    <property type="nucleotide sequence ID" value="NZ_BMVU01000039.1"/>
</dbReference>
<keyword evidence="4 5" id="KW-0067">ATP-binding</keyword>
<dbReference type="GO" id="GO:0005524">
    <property type="term" value="F:ATP binding"/>
    <property type="evidence" value="ECO:0007669"/>
    <property type="project" value="UniProtKB-UniRule"/>
</dbReference>
<accession>A0A918NV97</accession>
<dbReference type="Pfam" id="PF00069">
    <property type="entry name" value="Pkinase"/>
    <property type="match status" value="1"/>
</dbReference>
<dbReference type="InterPro" id="IPR015943">
    <property type="entry name" value="WD40/YVTN_repeat-like_dom_sf"/>
</dbReference>
<reference evidence="8" key="1">
    <citation type="journal article" date="2014" name="Int. J. Syst. Evol. Microbiol.">
        <title>Complete genome sequence of Corynebacterium casei LMG S-19264T (=DSM 44701T), isolated from a smear-ripened cheese.</title>
        <authorList>
            <consortium name="US DOE Joint Genome Institute (JGI-PGF)"/>
            <person name="Walter F."/>
            <person name="Albersmeier A."/>
            <person name="Kalinowski J."/>
            <person name="Ruckert C."/>
        </authorList>
    </citation>
    <scope>NUCLEOTIDE SEQUENCE</scope>
    <source>
        <strain evidence="8">JCM 4790</strain>
    </source>
</reference>
<dbReference type="SMART" id="SM00220">
    <property type="entry name" value="S_TKc"/>
    <property type="match status" value="1"/>
</dbReference>
<comment type="caution">
    <text evidence="8">The sequence shown here is derived from an EMBL/GenBank/DDBJ whole genome shotgun (WGS) entry which is preliminary data.</text>
</comment>
<dbReference type="Proteomes" id="UP000619244">
    <property type="component" value="Unassembled WGS sequence"/>
</dbReference>
<reference evidence="8" key="2">
    <citation type="submission" date="2020-09" db="EMBL/GenBank/DDBJ databases">
        <authorList>
            <person name="Sun Q."/>
            <person name="Ohkuma M."/>
        </authorList>
    </citation>
    <scope>NUCLEOTIDE SEQUENCE</scope>
    <source>
        <strain evidence="8">JCM 4790</strain>
    </source>
</reference>
<dbReference type="SMART" id="SM00564">
    <property type="entry name" value="PQQ"/>
    <property type="match status" value="4"/>
</dbReference>
<dbReference type="PROSITE" id="PS00108">
    <property type="entry name" value="PROTEIN_KINASE_ST"/>
    <property type="match status" value="1"/>
</dbReference>
<feature type="domain" description="Protein kinase" evidence="7">
    <location>
        <begin position="22"/>
        <end position="276"/>
    </location>
</feature>
<dbReference type="PROSITE" id="PS50011">
    <property type="entry name" value="PROTEIN_KINASE_DOM"/>
    <property type="match status" value="1"/>
</dbReference>
<evidence type="ECO:0000256" key="1">
    <source>
        <dbReference type="ARBA" id="ARBA00022679"/>
    </source>
</evidence>
<dbReference type="Gene3D" id="1.10.510.10">
    <property type="entry name" value="Transferase(Phosphotransferase) domain 1"/>
    <property type="match status" value="1"/>
</dbReference>
<evidence type="ECO:0000256" key="3">
    <source>
        <dbReference type="ARBA" id="ARBA00022777"/>
    </source>
</evidence>
<evidence type="ECO:0000313" key="8">
    <source>
        <dbReference type="EMBL" id="GGX98474.1"/>
    </source>
</evidence>
<evidence type="ECO:0000256" key="5">
    <source>
        <dbReference type="PROSITE-ProRule" id="PRU10141"/>
    </source>
</evidence>
<dbReference type="InterPro" id="IPR011009">
    <property type="entry name" value="Kinase-like_dom_sf"/>
</dbReference>
<evidence type="ECO:0000256" key="2">
    <source>
        <dbReference type="ARBA" id="ARBA00022741"/>
    </source>
</evidence>
<dbReference type="InterPro" id="IPR018391">
    <property type="entry name" value="PQQ_b-propeller_rpt"/>
</dbReference>
<dbReference type="InterPro" id="IPR000719">
    <property type="entry name" value="Prot_kinase_dom"/>
</dbReference>
<dbReference type="SUPFAM" id="SSF50998">
    <property type="entry name" value="Quinoprotein alcohol dehydrogenase-like"/>
    <property type="match status" value="1"/>
</dbReference>
<evidence type="ECO:0000313" key="9">
    <source>
        <dbReference type="Proteomes" id="UP000619244"/>
    </source>
</evidence>
<dbReference type="PANTHER" id="PTHR43289:SF34">
    <property type="entry name" value="SERINE_THREONINE-PROTEIN KINASE YBDM-RELATED"/>
    <property type="match status" value="1"/>
</dbReference>
<dbReference type="InterPro" id="IPR011047">
    <property type="entry name" value="Quinoprotein_ADH-like_sf"/>
</dbReference>
<feature type="binding site" evidence="5">
    <location>
        <position position="50"/>
    </location>
    <ligand>
        <name>ATP</name>
        <dbReference type="ChEBI" id="CHEBI:30616"/>
    </ligand>
</feature>
<dbReference type="PANTHER" id="PTHR43289">
    <property type="entry name" value="MITOGEN-ACTIVATED PROTEIN KINASE KINASE KINASE 20-RELATED"/>
    <property type="match status" value="1"/>
</dbReference>
<dbReference type="Gene3D" id="2.40.128.630">
    <property type="match status" value="1"/>
</dbReference>
<evidence type="ECO:0000256" key="6">
    <source>
        <dbReference type="SAM" id="MobiDB-lite"/>
    </source>
</evidence>